<evidence type="ECO:0000313" key="2">
    <source>
        <dbReference type="EMBL" id="KAF4594623.1"/>
    </source>
</evidence>
<feature type="chain" id="PRO_5034319632" evidence="1">
    <location>
        <begin position="21"/>
        <end position="255"/>
    </location>
</feature>
<evidence type="ECO:0000256" key="1">
    <source>
        <dbReference type="SAM" id="SignalP"/>
    </source>
</evidence>
<dbReference type="Proteomes" id="UP000562929">
    <property type="component" value="Unassembled WGS sequence"/>
</dbReference>
<comment type="caution">
    <text evidence="2">The sequence shown here is derived from an EMBL/GenBank/DDBJ whole genome shotgun (WGS) entry which is preliminary data.</text>
</comment>
<accession>A0A8H4QC24</accession>
<keyword evidence="1" id="KW-0732">Signal</keyword>
<organism evidence="2 3">
    <name type="scientific">Ophiocordyceps camponoti-floridani</name>
    <dbReference type="NCBI Taxonomy" id="2030778"/>
    <lineage>
        <taxon>Eukaryota</taxon>
        <taxon>Fungi</taxon>
        <taxon>Dikarya</taxon>
        <taxon>Ascomycota</taxon>
        <taxon>Pezizomycotina</taxon>
        <taxon>Sordariomycetes</taxon>
        <taxon>Hypocreomycetidae</taxon>
        <taxon>Hypocreales</taxon>
        <taxon>Ophiocordycipitaceae</taxon>
        <taxon>Ophiocordyceps</taxon>
    </lineage>
</organism>
<evidence type="ECO:0000313" key="3">
    <source>
        <dbReference type="Proteomes" id="UP000562929"/>
    </source>
</evidence>
<protein>
    <submittedName>
        <fullName evidence="2">Microneme protein MIC2</fullName>
    </submittedName>
</protein>
<proteinExistence type="predicted"/>
<feature type="signal peptide" evidence="1">
    <location>
        <begin position="1"/>
        <end position="20"/>
    </location>
</feature>
<dbReference type="AlphaFoldDB" id="A0A8H4QC24"/>
<gene>
    <name evidence="2" type="ORF">GQ602_000236</name>
</gene>
<keyword evidence="3" id="KW-1185">Reference proteome</keyword>
<reference evidence="2 3" key="1">
    <citation type="journal article" date="2020" name="G3 (Bethesda)">
        <title>Genetic Underpinnings of Host Manipulation by Ophiocordyceps as Revealed by Comparative Transcriptomics.</title>
        <authorList>
            <person name="Will I."/>
            <person name="Das B."/>
            <person name="Trinh T."/>
            <person name="Brachmann A."/>
            <person name="Ohm R.A."/>
            <person name="de Bekker C."/>
        </authorList>
    </citation>
    <scope>NUCLEOTIDE SEQUENCE [LARGE SCALE GENOMIC DNA]</scope>
    <source>
        <strain evidence="2 3">EC05</strain>
    </source>
</reference>
<sequence>MKYSTGTALIAACLASGAAAAPTSRVSEESQAVVARAESYGPIDFVLGKPIDYNEYERRDVSDGIDLFLGTDDDSEFDRRAVNTIPDAKALANRVRNKRAEEAGLPGVPALPGAPATPGVPGAGSKNGLATLIEAAAGLGKTVGGFGETAHGLGKALGGFTETVGGLGKTVGGIGETLGAAADGMTPILTAATKPALAAASPLINAAAKPIGGVVNPILNAANPILGAADPILNAVKPALGKNPVLNALSGGKNL</sequence>
<name>A0A8H4QC24_9HYPO</name>
<dbReference type="OrthoDB" id="10573252at2759"/>
<dbReference type="EMBL" id="JAACLJ010000001">
    <property type="protein sequence ID" value="KAF4594623.1"/>
    <property type="molecule type" value="Genomic_DNA"/>
</dbReference>